<dbReference type="SUPFAM" id="SSF50978">
    <property type="entry name" value="WD40 repeat-like"/>
    <property type="match status" value="1"/>
</dbReference>
<dbReference type="SMART" id="SM00320">
    <property type="entry name" value="WD40"/>
    <property type="match status" value="7"/>
</dbReference>
<evidence type="ECO:0000259" key="4">
    <source>
        <dbReference type="Pfam" id="PF12894"/>
    </source>
</evidence>
<dbReference type="Proteomes" id="UP000182192">
    <property type="component" value="Unassembled WGS sequence"/>
</dbReference>
<dbReference type="OrthoDB" id="89550at2"/>
<feature type="repeat" description="WD" evidence="3">
    <location>
        <begin position="414"/>
        <end position="455"/>
    </location>
</feature>
<dbReference type="PROSITE" id="PS50082">
    <property type="entry name" value="WD_REPEATS_2"/>
    <property type="match status" value="3"/>
</dbReference>
<dbReference type="InterPro" id="IPR036322">
    <property type="entry name" value="WD40_repeat_dom_sf"/>
</dbReference>
<sequence length="588" mass="66320">MNIKKNNLHYYIDLLRMDDIKQLTPEESGICVTALNNVIHTMQLSRHNKICGEDFSRLDFGNIPFNGIQWSLNGKYPSCFDGCKLNELNFISGHTSDITDVSWSPDGKYILTKDSLDMIILWDSGSGLLISMIPEDGDLPDYLPSEERSLIEEFRAETDKEDGSADNGKYRLTWSLLTNTAELCDTETGTCLTLSGHSKPVCSGGFSSDGRYCLTGSVDKTAKIWDTRTGKCLKTLSGHSIFNQAVVRSDGKYCITNSTDGSLKMWKLEDGKCIWQKEKVTVSSNYILKDNTMFNMDNDVYRQPVFSIDYNTKDLLQMFGIPIDEYQNKMQYLIVHEKPICSAVFLPDGKHYMICLTDGTLNEFDIETGDYSTIKIDRKYILSVVYSPNEKNILVNQVGEPMKIWDHKNRNIEIIANTEEVTSSAVSCDGKFCLTGSEEGKIQLWNINKWKCLKTVKKVRKGTVDSLAFSPDGKCFIAASNEGTAALRKINSGKLLKTFDLRDAVGTKSWSIPYVAVMDKNTCTICKFDCFDPHGNNKPEYINTLYNADRMHITNCSFKDITADDTTKEIIYQYGETRYISADETTAL</sequence>
<proteinExistence type="predicted"/>
<gene>
    <name evidence="6" type="ORF">SAMN02910406_03618</name>
</gene>
<dbReference type="InterPro" id="IPR001680">
    <property type="entry name" value="WD40_rpt"/>
</dbReference>
<dbReference type="Pfam" id="PF12894">
    <property type="entry name" value="ANAPC4_WD40"/>
    <property type="match status" value="1"/>
</dbReference>
<keyword evidence="2" id="KW-0677">Repeat</keyword>
<evidence type="ECO:0000313" key="7">
    <source>
        <dbReference type="Proteomes" id="UP000182192"/>
    </source>
</evidence>
<protein>
    <submittedName>
        <fullName evidence="6">WD40 repeat</fullName>
    </submittedName>
</protein>
<name>A0A1I1R7F4_RUMAL</name>
<dbReference type="Pfam" id="PF00400">
    <property type="entry name" value="WD40"/>
    <property type="match status" value="1"/>
</dbReference>
<dbReference type="CDD" id="cd00200">
    <property type="entry name" value="WD40"/>
    <property type="match status" value="1"/>
</dbReference>
<feature type="repeat" description="WD" evidence="3">
    <location>
        <begin position="194"/>
        <end position="235"/>
    </location>
</feature>
<accession>A0A1I1R7F4</accession>
<dbReference type="Gene3D" id="2.130.10.10">
    <property type="entry name" value="YVTN repeat-like/Quinoprotein amine dehydrogenase"/>
    <property type="match status" value="2"/>
</dbReference>
<evidence type="ECO:0000256" key="3">
    <source>
        <dbReference type="PROSITE-ProRule" id="PRU00221"/>
    </source>
</evidence>
<feature type="repeat" description="WD" evidence="3">
    <location>
        <begin position="91"/>
        <end position="132"/>
    </location>
</feature>
<evidence type="ECO:0000313" key="6">
    <source>
        <dbReference type="EMBL" id="SFD30182.1"/>
    </source>
</evidence>
<dbReference type="AlphaFoldDB" id="A0A1I1R7F4"/>
<dbReference type="PROSITE" id="PS50294">
    <property type="entry name" value="WD_REPEATS_REGION"/>
    <property type="match status" value="2"/>
</dbReference>
<feature type="domain" description="NWD2 C-terminal beta-propeller" evidence="5">
    <location>
        <begin position="200"/>
        <end position="456"/>
    </location>
</feature>
<dbReference type="InterPro" id="IPR019775">
    <property type="entry name" value="WD40_repeat_CS"/>
</dbReference>
<organism evidence="6 7">
    <name type="scientific">Ruminococcus albus</name>
    <dbReference type="NCBI Taxonomy" id="1264"/>
    <lineage>
        <taxon>Bacteria</taxon>
        <taxon>Bacillati</taxon>
        <taxon>Bacillota</taxon>
        <taxon>Clostridia</taxon>
        <taxon>Eubacteriales</taxon>
        <taxon>Oscillospiraceae</taxon>
        <taxon>Ruminococcus</taxon>
    </lineage>
</organism>
<evidence type="ECO:0000259" key="5">
    <source>
        <dbReference type="Pfam" id="PF23586"/>
    </source>
</evidence>
<evidence type="ECO:0000256" key="2">
    <source>
        <dbReference type="ARBA" id="ARBA00022737"/>
    </source>
</evidence>
<reference evidence="6 7" key="1">
    <citation type="submission" date="2016-10" db="EMBL/GenBank/DDBJ databases">
        <authorList>
            <person name="de Groot N.N."/>
        </authorList>
    </citation>
    <scope>NUCLEOTIDE SEQUENCE [LARGE SCALE GENOMIC DNA]</scope>
    <source>
        <strain evidence="6 7">AR67</strain>
    </source>
</reference>
<dbReference type="InterPro" id="IPR056534">
    <property type="entry name" value="Beta-prop_NWD2_C"/>
</dbReference>
<keyword evidence="1 3" id="KW-0853">WD repeat</keyword>
<dbReference type="PANTHER" id="PTHR19879">
    <property type="entry name" value="TRANSCRIPTION INITIATION FACTOR TFIID"/>
    <property type="match status" value="1"/>
</dbReference>
<dbReference type="InterPro" id="IPR024977">
    <property type="entry name" value="Apc4-like_WD40_dom"/>
</dbReference>
<dbReference type="Pfam" id="PF23586">
    <property type="entry name" value="Beta-prop_NWD2_C"/>
    <property type="match status" value="1"/>
</dbReference>
<evidence type="ECO:0000256" key="1">
    <source>
        <dbReference type="ARBA" id="ARBA00022574"/>
    </source>
</evidence>
<dbReference type="PROSITE" id="PS00678">
    <property type="entry name" value="WD_REPEATS_1"/>
    <property type="match status" value="1"/>
</dbReference>
<dbReference type="InterPro" id="IPR015943">
    <property type="entry name" value="WD40/YVTN_repeat-like_dom_sf"/>
</dbReference>
<dbReference type="EMBL" id="FOKQ01000060">
    <property type="protein sequence ID" value="SFD30182.1"/>
    <property type="molecule type" value="Genomic_DNA"/>
</dbReference>
<dbReference type="PANTHER" id="PTHR19879:SF9">
    <property type="entry name" value="TRANSCRIPTION INITIATION FACTOR TFIID SUBUNIT 5"/>
    <property type="match status" value="1"/>
</dbReference>
<feature type="domain" description="Anaphase-promoting complex subunit 4-like WD40" evidence="4">
    <location>
        <begin position="457"/>
        <end position="507"/>
    </location>
</feature>